<dbReference type="SUPFAM" id="SSF140959">
    <property type="entry name" value="Indolic compounds 2,3-dioxygenase-like"/>
    <property type="match status" value="1"/>
</dbReference>
<proteinExistence type="predicted"/>
<evidence type="ECO:0000313" key="3">
    <source>
        <dbReference type="EMBL" id="SPP63536.1"/>
    </source>
</evidence>
<dbReference type="GO" id="GO:0046872">
    <property type="term" value="F:metal ion binding"/>
    <property type="evidence" value="ECO:0007669"/>
    <property type="project" value="UniProtKB-KW"/>
</dbReference>
<protein>
    <submittedName>
        <fullName evidence="3">Uncharacterized protein</fullName>
    </submittedName>
</protein>
<keyword evidence="4" id="KW-1185">Reference proteome</keyword>
<dbReference type="Proteomes" id="UP000248168">
    <property type="component" value="Unassembled WGS sequence"/>
</dbReference>
<dbReference type="InParanoid" id="A0A330L9D7"/>
<evidence type="ECO:0000256" key="1">
    <source>
        <dbReference type="ARBA" id="ARBA00022723"/>
    </source>
</evidence>
<accession>A0A330L9D7</accession>
<dbReference type="PANTHER" id="PTHR28657">
    <property type="entry name" value="INDOLEAMINE 2,3-DIOXYGENASE"/>
    <property type="match status" value="1"/>
</dbReference>
<evidence type="ECO:0000256" key="2">
    <source>
        <dbReference type="ARBA" id="ARBA00023004"/>
    </source>
</evidence>
<keyword evidence="2" id="KW-0408">Iron</keyword>
<dbReference type="AlphaFoldDB" id="A0A330L9D7"/>
<dbReference type="RefSeq" id="WP_281267742.1">
    <property type="nucleotide sequence ID" value="NZ_OUNR01000001.1"/>
</dbReference>
<dbReference type="PANTHER" id="PTHR28657:SF5">
    <property type="entry name" value="INDOLEAMINE 2,3-DIOXYGENASE"/>
    <property type="match status" value="1"/>
</dbReference>
<reference evidence="4" key="1">
    <citation type="submission" date="2018-04" db="EMBL/GenBank/DDBJ databases">
        <authorList>
            <person name="Lucker S."/>
            <person name="Sakoula D."/>
        </authorList>
    </citation>
    <scope>NUCLEOTIDE SEQUENCE [LARGE SCALE GENOMIC DNA]</scope>
</reference>
<dbReference type="EMBL" id="OUNR01000001">
    <property type="protein sequence ID" value="SPP63536.1"/>
    <property type="molecule type" value="Genomic_DNA"/>
</dbReference>
<evidence type="ECO:0000313" key="4">
    <source>
        <dbReference type="Proteomes" id="UP000248168"/>
    </source>
</evidence>
<dbReference type="GO" id="GO:0019441">
    <property type="term" value="P:L-tryptophan catabolic process to kynurenine"/>
    <property type="evidence" value="ECO:0007669"/>
    <property type="project" value="InterPro"/>
</dbReference>
<dbReference type="GO" id="GO:0020037">
    <property type="term" value="F:heme binding"/>
    <property type="evidence" value="ECO:0007669"/>
    <property type="project" value="InterPro"/>
</dbReference>
<organism evidence="3 4">
    <name type="scientific">Nitrospira lenta</name>
    <dbReference type="NCBI Taxonomy" id="1436998"/>
    <lineage>
        <taxon>Bacteria</taxon>
        <taxon>Pseudomonadati</taxon>
        <taxon>Nitrospirota</taxon>
        <taxon>Nitrospiria</taxon>
        <taxon>Nitrospirales</taxon>
        <taxon>Nitrospiraceae</taxon>
        <taxon>Nitrospira</taxon>
    </lineage>
</organism>
<dbReference type="Pfam" id="PF01231">
    <property type="entry name" value="IDO"/>
    <property type="match status" value="1"/>
</dbReference>
<keyword evidence="1" id="KW-0479">Metal-binding</keyword>
<dbReference type="InterPro" id="IPR037217">
    <property type="entry name" value="Trp/Indoleamine_2_3_dOase-like"/>
</dbReference>
<dbReference type="GO" id="GO:0016491">
    <property type="term" value="F:oxidoreductase activity"/>
    <property type="evidence" value="ECO:0007669"/>
    <property type="project" value="UniProtKB-ARBA"/>
</dbReference>
<dbReference type="InterPro" id="IPR000898">
    <property type="entry name" value="Indolamine_dOase"/>
</dbReference>
<sequence>MRPTNVTPLDLSDYGISPDQGFLPSNPLEQLPDSPMLDHLGQELPKLLSARMIRRFIDRQRQLLPSISVAWRDQDYRAAMRILSFAGHAYVWEVPERPAATLPPQLAQPWHDVALKLGRPPGAFLCLLCAR</sequence>
<gene>
    <name evidence="3" type="ORF">NITLEN_10622</name>
</gene>
<name>A0A330L9D7_9BACT</name>